<name>G9K4K4_MUSPF</name>
<evidence type="ECO:0000256" key="1">
    <source>
        <dbReference type="SAM" id="MobiDB-lite"/>
    </source>
</evidence>
<feature type="non-terminal residue" evidence="2">
    <location>
        <position position="1"/>
    </location>
</feature>
<keyword evidence="2" id="KW-0687">Ribonucleoprotein</keyword>
<feature type="region of interest" description="Disordered" evidence="1">
    <location>
        <begin position="1"/>
        <end position="57"/>
    </location>
</feature>
<reference evidence="2" key="1">
    <citation type="journal article" date="2013" name="J. Virol.">
        <title>Sequencing, annotation, and characterization of the influenza ferret infectome.</title>
        <authorList>
            <person name="Leon A.J."/>
            <person name="Banner D."/>
            <person name="Xu L."/>
            <person name="Ran L."/>
            <person name="Peng Z."/>
            <person name="Yi K."/>
            <person name="Chen C."/>
            <person name="Xu F."/>
            <person name="Huang J."/>
            <person name="Zhao Z."/>
            <person name="Lin Z."/>
            <person name="Huang S.H."/>
            <person name="Fang Y."/>
            <person name="Kelvin A.A."/>
            <person name="Ross T.M."/>
            <person name="Farooqui A."/>
            <person name="Kelvin D.J."/>
        </authorList>
    </citation>
    <scope>NUCLEOTIDE SEQUENCE</scope>
    <source>
        <tissue evidence="2">Lungs</tissue>
    </source>
</reference>
<proteinExistence type="evidence at transcript level"/>
<feature type="compositionally biased region" description="Basic residues" evidence="1">
    <location>
        <begin position="1"/>
        <end position="13"/>
    </location>
</feature>
<feature type="compositionally biased region" description="Low complexity" evidence="1">
    <location>
        <begin position="14"/>
        <end position="33"/>
    </location>
</feature>
<dbReference type="GO" id="GO:1990904">
    <property type="term" value="C:ribonucleoprotein complex"/>
    <property type="evidence" value="ECO:0007669"/>
    <property type="project" value="UniProtKB-KW"/>
</dbReference>
<sequence length="103" mass="10856">RGGAIKARRRRARPPLLLILPRGSRGGRASAPRECGRRGAGQGQAREPSQPRAPSRSCRVLRAVERARGGGGDYFAARFGSRRRGVVSAAAEAVGDVGGAVRR</sequence>
<evidence type="ECO:0000313" key="2">
    <source>
        <dbReference type="EMBL" id="AER99828.1"/>
    </source>
</evidence>
<accession>G9K4K4</accession>
<dbReference type="EMBL" id="JP011231">
    <property type="protein sequence ID" value="AER99828.1"/>
    <property type="molecule type" value="mRNA"/>
</dbReference>
<protein>
    <submittedName>
        <fullName evidence="2">Heteroproteinous nuclear ribonucleoprotein D</fullName>
    </submittedName>
</protein>
<dbReference type="AlphaFoldDB" id="G9K4K4"/>
<feature type="non-terminal residue" evidence="2">
    <location>
        <position position="103"/>
    </location>
</feature>
<organism evidence="2">
    <name type="scientific">Mustela putorius furo</name>
    <name type="common">European domestic ferret</name>
    <name type="synonym">Mustela furo</name>
    <dbReference type="NCBI Taxonomy" id="9669"/>
    <lineage>
        <taxon>Eukaryota</taxon>
        <taxon>Metazoa</taxon>
        <taxon>Chordata</taxon>
        <taxon>Craniata</taxon>
        <taxon>Vertebrata</taxon>
        <taxon>Euteleostomi</taxon>
        <taxon>Mammalia</taxon>
        <taxon>Eutheria</taxon>
        <taxon>Laurasiatheria</taxon>
        <taxon>Carnivora</taxon>
        <taxon>Caniformia</taxon>
        <taxon>Musteloidea</taxon>
        <taxon>Mustelidae</taxon>
        <taxon>Mustelinae</taxon>
        <taxon>Mustela</taxon>
    </lineage>
</organism>